<keyword evidence="2" id="KW-1185">Reference proteome</keyword>
<evidence type="ECO:0000313" key="2">
    <source>
        <dbReference type="Proteomes" id="UP000025748"/>
    </source>
</evidence>
<dbReference type="Proteomes" id="UP000025748">
    <property type="component" value="Unassembled WGS sequence"/>
</dbReference>
<dbReference type="EMBL" id="JHEM01000010">
    <property type="protein sequence ID" value="KCB25019.1"/>
    <property type="molecule type" value="Genomic_DNA"/>
</dbReference>
<dbReference type="RefSeq" id="WP_032962355.1">
    <property type="nucleotide sequence ID" value="NZ_JHEM01000010.1"/>
</dbReference>
<name>A0ABR4R651_9BORD</name>
<proteinExistence type="predicted"/>
<reference evidence="1 2" key="1">
    <citation type="submission" date="2014-03" db="EMBL/GenBank/DDBJ databases">
        <title>Genome sequence of Bordetella hinzii.</title>
        <authorList>
            <person name="Register K."/>
            <person name="Harvill E."/>
            <person name="Goodfield L.L."/>
            <person name="Ivanov Y.V."/>
            <person name="Meyer J.A."/>
            <person name="Muse S.J."/>
            <person name="Jacobs N."/>
            <person name="Bendor L."/>
            <person name="Smallridge W.E."/>
            <person name="Brinkac L.M."/>
            <person name="Sanka R."/>
            <person name="Kim M."/>
            <person name="Losada L."/>
        </authorList>
    </citation>
    <scope>NUCLEOTIDE SEQUENCE [LARGE SCALE GENOMIC DNA]</scope>
    <source>
        <strain evidence="1 2">OH87 BAL007II</strain>
    </source>
</reference>
<gene>
    <name evidence="1" type="ORF">L544_1056</name>
</gene>
<evidence type="ECO:0008006" key="3">
    <source>
        <dbReference type="Google" id="ProtNLM"/>
    </source>
</evidence>
<protein>
    <recommendedName>
        <fullName evidence="3">Phage protein</fullName>
    </recommendedName>
</protein>
<evidence type="ECO:0000313" key="1">
    <source>
        <dbReference type="EMBL" id="KCB25019.1"/>
    </source>
</evidence>
<sequence>MPTDQEIKKAAANGYARGYAAGKRRMHSGAIASERAFWERAFLASMATALQAQGWKFGDKPISTGDERMRLAGIWADRALAERKKRYD</sequence>
<accession>A0ABR4R651</accession>
<comment type="caution">
    <text evidence="1">The sequence shown here is derived from an EMBL/GenBank/DDBJ whole genome shotgun (WGS) entry which is preliminary data.</text>
</comment>
<organism evidence="1 2">
    <name type="scientific">Bordetella hinzii OH87 BAL007II</name>
    <dbReference type="NCBI Taxonomy" id="1331262"/>
    <lineage>
        <taxon>Bacteria</taxon>
        <taxon>Pseudomonadati</taxon>
        <taxon>Pseudomonadota</taxon>
        <taxon>Betaproteobacteria</taxon>
        <taxon>Burkholderiales</taxon>
        <taxon>Alcaligenaceae</taxon>
        <taxon>Bordetella</taxon>
    </lineage>
</organism>